<dbReference type="InterPro" id="IPR010920">
    <property type="entry name" value="LSM_dom_sf"/>
</dbReference>
<dbReference type="CDD" id="cd01720">
    <property type="entry name" value="Sm_D2"/>
    <property type="match status" value="1"/>
</dbReference>
<gene>
    <name evidence="11" type="ORF">DY000_02031874</name>
</gene>
<dbReference type="Gene3D" id="2.30.30.100">
    <property type="match status" value="1"/>
</dbReference>
<sequence length="200" mass="23460">MSRPMEEDTNGKTEEEEFNTGPLSVLMMSVKNNTQVLINCRNNRKLLGRVRAFDRHCNMVLENVREMWTEVPKTGKGKKKALPVNRDRFISKMFLREEIPSLTMSLKSSDWYHTFKWTDVSMYEELEDLIDKVDNLEGASITLQKGVNTCEAEIETLTMETRVCEAVVEKEIREFKMQLQSLKNMVVFALVMLFFFKFMY</sequence>
<comment type="subcellular location">
    <subcellularLocation>
        <location evidence="2">Cytoplasm</location>
        <location evidence="2">Cytosol</location>
    </subcellularLocation>
    <subcellularLocation>
        <location evidence="1 9">Nucleus</location>
    </subcellularLocation>
</comment>
<dbReference type="Proteomes" id="UP000266723">
    <property type="component" value="Unassembled WGS sequence"/>
</dbReference>
<dbReference type="InterPro" id="IPR001163">
    <property type="entry name" value="Sm_dom_euk/arc"/>
</dbReference>
<keyword evidence="5 9" id="KW-0507">mRNA processing</keyword>
<evidence type="ECO:0000313" key="12">
    <source>
        <dbReference type="Proteomes" id="UP000266723"/>
    </source>
</evidence>
<dbReference type="InterPro" id="IPR047575">
    <property type="entry name" value="Sm"/>
</dbReference>
<dbReference type="EMBL" id="QGKV02000649">
    <property type="protein sequence ID" value="KAF3577663.1"/>
    <property type="molecule type" value="Genomic_DNA"/>
</dbReference>
<evidence type="ECO:0000256" key="8">
    <source>
        <dbReference type="ARBA" id="ARBA00023274"/>
    </source>
</evidence>
<keyword evidence="4" id="KW-0963">Cytoplasm</keyword>
<evidence type="ECO:0000256" key="4">
    <source>
        <dbReference type="ARBA" id="ARBA00022490"/>
    </source>
</evidence>
<evidence type="ECO:0000256" key="7">
    <source>
        <dbReference type="ARBA" id="ARBA00023242"/>
    </source>
</evidence>
<reference evidence="11 12" key="1">
    <citation type="journal article" date="2020" name="BMC Genomics">
        <title>Intraspecific diversification of the crop wild relative Brassica cretica Lam. using demographic model selection.</title>
        <authorList>
            <person name="Kioukis A."/>
            <person name="Michalopoulou V.A."/>
            <person name="Briers L."/>
            <person name="Pirintsos S."/>
            <person name="Studholme D.J."/>
            <person name="Pavlidis P."/>
            <person name="Sarris P.F."/>
        </authorList>
    </citation>
    <scope>NUCLEOTIDE SEQUENCE [LARGE SCALE GENOMIC DNA]</scope>
    <source>
        <strain evidence="12">cv. PFS-1207/04</strain>
    </source>
</reference>
<accession>A0ABQ7DJW4</accession>
<evidence type="ECO:0000256" key="5">
    <source>
        <dbReference type="ARBA" id="ARBA00022664"/>
    </source>
</evidence>
<comment type="similarity">
    <text evidence="3 9">Belongs to the snRNP core protein family.</text>
</comment>
<keyword evidence="7 9" id="KW-0539">Nucleus</keyword>
<evidence type="ECO:0000256" key="2">
    <source>
        <dbReference type="ARBA" id="ARBA00004514"/>
    </source>
</evidence>
<dbReference type="InterPro" id="IPR027248">
    <property type="entry name" value="Sm_D2"/>
</dbReference>
<evidence type="ECO:0000256" key="1">
    <source>
        <dbReference type="ARBA" id="ARBA00004123"/>
    </source>
</evidence>
<dbReference type="Pfam" id="PF01423">
    <property type="entry name" value="LSM"/>
    <property type="match status" value="1"/>
</dbReference>
<dbReference type="SUPFAM" id="SSF50182">
    <property type="entry name" value="Sm-like ribonucleoproteins"/>
    <property type="match status" value="1"/>
</dbReference>
<name>A0ABQ7DJW4_BRACR</name>
<dbReference type="SMART" id="SM00651">
    <property type="entry name" value="Sm"/>
    <property type="match status" value="1"/>
</dbReference>
<dbReference type="PANTHER" id="PTHR12777">
    <property type="entry name" value="SMALL NUCLEAR RIBONUCLEOPROTEIN SM D2"/>
    <property type="match status" value="1"/>
</dbReference>
<comment type="caution">
    <text evidence="11">The sequence shown here is derived from an EMBL/GenBank/DDBJ whole genome shotgun (WGS) entry which is preliminary data.</text>
</comment>
<keyword evidence="12" id="KW-1185">Reference proteome</keyword>
<feature type="domain" description="Sm" evidence="10">
    <location>
        <begin position="23"/>
        <end position="109"/>
    </location>
</feature>
<organism evidence="11 12">
    <name type="scientific">Brassica cretica</name>
    <name type="common">Mustard</name>
    <dbReference type="NCBI Taxonomy" id="69181"/>
    <lineage>
        <taxon>Eukaryota</taxon>
        <taxon>Viridiplantae</taxon>
        <taxon>Streptophyta</taxon>
        <taxon>Embryophyta</taxon>
        <taxon>Tracheophyta</taxon>
        <taxon>Spermatophyta</taxon>
        <taxon>Magnoliopsida</taxon>
        <taxon>eudicotyledons</taxon>
        <taxon>Gunneridae</taxon>
        <taxon>Pentapetalae</taxon>
        <taxon>rosids</taxon>
        <taxon>malvids</taxon>
        <taxon>Brassicales</taxon>
        <taxon>Brassicaceae</taxon>
        <taxon>Brassiceae</taxon>
        <taxon>Brassica</taxon>
    </lineage>
</organism>
<evidence type="ECO:0000259" key="10">
    <source>
        <dbReference type="PROSITE" id="PS52002"/>
    </source>
</evidence>
<keyword evidence="8 9" id="KW-0687">Ribonucleoprotein</keyword>
<evidence type="ECO:0000256" key="9">
    <source>
        <dbReference type="RuleBase" id="RU365051"/>
    </source>
</evidence>
<keyword evidence="6 9" id="KW-0508">mRNA splicing</keyword>
<proteinExistence type="inferred from homology"/>
<dbReference type="PROSITE" id="PS52002">
    <property type="entry name" value="SM"/>
    <property type="match status" value="1"/>
</dbReference>
<protein>
    <recommendedName>
        <fullName evidence="9">Small nuclear ribonucleoprotein Sm D2</fullName>
        <shortName evidence="9">Sm-D2</shortName>
    </recommendedName>
    <alternativeName>
        <fullName evidence="9">snRNP core protein D2</fullName>
    </alternativeName>
</protein>
<evidence type="ECO:0000256" key="3">
    <source>
        <dbReference type="ARBA" id="ARBA00008146"/>
    </source>
</evidence>
<evidence type="ECO:0000256" key="6">
    <source>
        <dbReference type="ARBA" id="ARBA00023187"/>
    </source>
</evidence>
<evidence type="ECO:0000313" key="11">
    <source>
        <dbReference type="EMBL" id="KAF3577663.1"/>
    </source>
</evidence>